<dbReference type="AlphaFoldDB" id="A0A1Q9YMN9"/>
<dbReference type="Proteomes" id="UP000186758">
    <property type="component" value="Unassembled WGS sequence"/>
</dbReference>
<dbReference type="EMBL" id="MPJZ01000029">
    <property type="protein sequence ID" value="OLU46502.1"/>
    <property type="molecule type" value="Genomic_DNA"/>
</dbReference>
<accession>A0A1Q9YMN9</accession>
<proteinExistence type="predicted"/>
<reference evidence="1 2" key="1">
    <citation type="submission" date="2016-11" db="EMBL/GenBank/DDBJ databases">
        <title>Description of two novel members of the family Erysipelotrichaceae: Ileibacterium lipovorans gen. nov., sp. nov. and Dubosiella newyorkensis, gen. nov., sp. nov.</title>
        <authorList>
            <person name="Cox L.M."/>
            <person name="Sohn J."/>
            <person name="Tyrrell K.L."/>
            <person name="Citron D.M."/>
            <person name="Lawson P.A."/>
            <person name="Patel N.B."/>
            <person name="Iizumi T."/>
            <person name="Perez-Perez G.I."/>
            <person name="Goldstein E.J."/>
            <person name="Blaser M.J."/>
        </authorList>
    </citation>
    <scope>NUCLEOTIDE SEQUENCE [LARGE SCALE GENOMIC DNA]</scope>
    <source>
        <strain evidence="1 2">NYU-BL-K8</strain>
    </source>
</reference>
<gene>
    <name evidence="1" type="ORF">BO223_01940</name>
</gene>
<sequence>MCNYNSQQEIPAEKFSASAAAGSLSVASCHFFQGCALHETTGFLTWSNFCSKETSACFRMSGYRGLE</sequence>
<evidence type="ECO:0000313" key="2">
    <source>
        <dbReference type="Proteomes" id="UP000186758"/>
    </source>
</evidence>
<comment type="caution">
    <text evidence="1">The sequence shown here is derived from an EMBL/GenBank/DDBJ whole genome shotgun (WGS) entry which is preliminary data.</text>
</comment>
<protein>
    <submittedName>
        <fullName evidence="1">Uncharacterized protein</fullName>
    </submittedName>
</protein>
<evidence type="ECO:0000313" key="1">
    <source>
        <dbReference type="EMBL" id="OLU46502.1"/>
    </source>
</evidence>
<organism evidence="1 2">
    <name type="scientific">Faecalibaculum rodentium</name>
    <dbReference type="NCBI Taxonomy" id="1702221"/>
    <lineage>
        <taxon>Bacteria</taxon>
        <taxon>Bacillati</taxon>
        <taxon>Bacillota</taxon>
        <taxon>Erysipelotrichia</taxon>
        <taxon>Erysipelotrichales</taxon>
        <taxon>Erysipelotrichaceae</taxon>
        <taxon>Faecalibaculum</taxon>
    </lineage>
</organism>
<name>A0A1Q9YMN9_9FIRM</name>